<keyword evidence="6 11" id="KW-0472">Membrane</keyword>
<dbReference type="EMBL" id="JAFHDT010000012">
    <property type="protein sequence ID" value="KAI7802413.1"/>
    <property type="molecule type" value="Genomic_DNA"/>
</dbReference>
<evidence type="ECO:0000256" key="10">
    <source>
        <dbReference type="ARBA" id="ARBA00050050"/>
    </source>
</evidence>
<feature type="transmembrane region" description="Helical" evidence="12">
    <location>
        <begin position="67"/>
        <end position="89"/>
    </location>
</feature>
<dbReference type="Proteomes" id="UP001059041">
    <property type="component" value="Linkage Group LG12"/>
</dbReference>
<feature type="transmembrane region" description="Helical" evidence="12">
    <location>
        <begin position="38"/>
        <end position="61"/>
    </location>
</feature>
<dbReference type="OrthoDB" id="6258237at2759"/>
<dbReference type="PROSITE" id="PS51225">
    <property type="entry name" value="MARVEL"/>
    <property type="match status" value="1"/>
</dbReference>
<feature type="transmembrane region" description="Helical" evidence="12">
    <location>
        <begin position="101"/>
        <end position="120"/>
    </location>
</feature>
<dbReference type="InterPro" id="IPR008253">
    <property type="entry name" value="Marvel"/>
</dbReference>
<dbReference type="PANTHER" id="PTHR22776:SF9">
    <property type="entry name" value="PLASMOLIPIN"/>
    <property type="match status" value="1"/>
</dbReference>
<dbReference type="GO" id="GO:0042552">
    <property type="term" value="P:myelination"/>
    <property type="evidence" value="ECO:0007669"/>
    <property type="project" value="TreeGrafter"/>
</dbReference>
<gene>
    <name evidence="14" type="ORF">IRJ41_009417</name>
</gene>
<dbReference type="InterPro" id="IPR050578">
    <property type="entry name" value="MARVEL-CKLF_proteins"/>
</dbReference>
<dbReference type="GO" id="GO:0019911">
    <property type="term" value="F:structural constituent of myelin sheath"/>
    <property type="evidence" value="ECO:0007669"/>
    <property type="project" value="TreeGrafter"/>
</dbReference>
<name>A0A9W7WLT1_TRIRA</name>
<sequence length="175" mass="19319">MADFPGKVNTQTSPAETQRRLEIPSNVDVNFIKSIPGILLLLQIFFGLLTWALIASTQYTWFPAYGWVMFVSVTLWLLSIVLFVILLLGLDKKLPPMPWPLVLLVFYAAATVLYLSAFLTDAISVPNPNYFQHGHLAASAFFAILVTLLYAASSFFAYLGWRGDGQNAAGTTVPV</sequence>
<proteinExistence type="inferred from homology"/>
<evidence type="ECO:0000256" key="9">
    <source>
        <dbReference type="ARBA" id="ARBA00050024"/>
    </source>
</evidence>
<feature type="transmembrane region" description="Helical" evidence="12">
    <location>
        <begin position="140"/>
        <end position="161"/>
    </location>
</feature>
<evidence type="ECO:0000256" key="3">
    <source>
        <dbReference type="ARBA" id="ARBA00022475"/>
    </source>
</evidence>
<comment type="subcellular location">
    <subcellularLocation>
        <location evidence="1">Apical cell membrane</location>
        <topology evidence="1">Multi-pass membrane protein</topology>
    </subcellularLocation>
    <subcellularLocation>
        <location evidence="8">Myelin membrane</location>
        <topology evidence="8">Multi-pass membrane protein</topology>
    </subcellularLocation>
</comment>
<evidence type="ECO:0000256" key="5">
    <source>
        <dbReference type="ARBA" id="ARBA00022989"/>
    </source>
</evidence>
<dbReference type="GO" id="GO:0016324">
    <property type="term" value="C:apical plasma membrane"/>
    <property type="evidence" value="ECO:0007669"/>
    <property type="project" value="UniProtKB-SubCell"/>
</dbReference>
<comment type="similarity">
    <text evidence="7">Belongs to the MAL family.</text>
</comment>
<organism evidence="14 15">
    <name type="scientific">Triplophysa rosa</name>
    <name type="common">Cave loach</name>
    <dbReference type="NCBI Taxonomy" id="992332"/>
    <lineage>
        <taxon>Eukaryota</taxon>
        <taxon>Metazoa</taxon>
        <taxon>Chordata</taxon>
        <taxon>Craniata</taxon>
        <taxon>Vertebrata</taxon>
        <taxon>Euteleostomi</taxon>
        <taxon>Actinopterygii</taxon>
        <taxon>Neopterygii</taxon>
        <taxon>Teleostei</taxon>
        <taxon>Ostariophysi</taxon>
        <taxon>Cypriniformes</taxon>
        <taxon>Nemacheilidae</taxon>
        <taxon>Triplophysa</taxon>
    </lineage>
</organism>
<keyword evidence="15" id="KW-1185">Reference proteome</keyword>
<keyword evidence="3" id="KW-1003">Cell membrane</keyword>
<keyword evidence="5 12" id="KW-1133">Transmembrane helix</keyword>
<reference evidence="14" key="1">
    <citation type="submission" date="2021-02" db="EMBL/GenBank/DDBJ databases">
        <title>Comparative genomics reveals that relaxation of natural selection precedes convergent phenotypic evolution of cavefish.</title>
        <authorList>
            <person name="Peng Z."/>
        </authorList>
    </citation>
    <scope>NUCLEOTIDE SEQUENCE</scope>
    <source>
        <tissue evidence="14">Muscle</tissue>
    </source>
</reference>
<evidence type="ECO:0000256" key="4">
    <source>
        <dbReference type="ARBA" id="ARBA00022692"/>
    </source>
</evidence>
<evidence type="ECO:0000259" key="13">
    <source>
        <dbReference type="PROSITE" id="PS51225"/>
    </source>
</evidence>
<evidence type="ECO:0000313" key="15">
    <source>
        <dbReference type="Proteomes" id="UP001059041"/>
    </source>
</evidence>
<comment type="subunit">
    <text evidence="2">Forms oligomers.</text>
</comment>
<evidence type="ECO:0000256" key="7">
    <source>
        <dbReference type="ARBA" id="ARBA00034721"/>
    </source>
</evidence>
<evidence type="ECO:0000256" key="6">
    <source>
        <dbReference type="ARBA" id="ARBA00023136"/>
    </source>
</evidence>
<evidence type="ECO:0000256" key="12">
    <source>
        <dbReference type="SAM" id="Phobius"/>
    </source>
</evidence>
<comment type="caution">
    <text evidence="14">The sequence shown here is derived from an EMBL/GenBank/DDBJ whole genome shotgun (WGS) entry which is preliminary data.</text>
</comment>
<dbReference type="PANTHER" id="PTHR22776">
    <property type="entry name" value="MARVEL-CONTAINING POTENTIAL LIPID RAFT-ASSOCIATED PROTEIN"/>
    <property type="match status" value="1"/>
</dbReference>
<dbReference type="AlphaFoldDB" id="A0A9W7WLT1"/>
<dbReference type="PRINTS" id="PR01884">
    <property type="entry name" value="MALPROTEIN"/>
</dbReference>
<accession>A0A9W7WLT1</accession>
<evidence type="ECO:0000256" key="11">
    <source>
        <dbReference type="PROSITE-ProRule" id="PRU00581"/>
    </source>
</evidence>
<evidence type="ECO:0000256" key="1">
    <source>
        <dbReference type="ARBA" id="ARBA00004424"/>
    </source>
</evidence>
<evidence type="ECO:0000256" key="8">
    <source>
        <dbReference type="ARBA" id="ARBA00049979"/>
    </source>
</evidence>
<protein>
    <recommendedName>
        <fullName evidence="9">Plasmolipin</fullName>
    </recommendedName>
    <alternativeName>
        <fullName evidence="10">Plasma membrane proteolipid</fullName>
    </alternativeName>
</protein>
<dbReference type="InterPro" id="IPR013295">
    <property type="entry name" value="MAL"/>
</dbReference>
<evidence type="ECO:0000313" key="14">
    <source>
        <dbReference type="EMBL" id="KAI7802413.1"/>
    </source>
</evidence>
<keyword evidence="4 11" id="KW-0812">Transmembrane</keyword>
<dbReference type="Pfam" id="PF01284">
    <property type="entry name" value="MARVEL"/>
    <property type="match status" value="1"/>
</dbReference>
<dbReference type="GO" id="GO:0043209">
    <property type="term" value="C:myelin sheath"/>
    <property type="evidence" value="ECO:0007669"/>
    <property type="project" value="UniProtKB-SubCell"/>
</dbReference>
<feature type="domain" description="MARVEL" evidence="13">
    <location>
        <begin position="31"/>
        <end position="162"/>
    </location>
</feature>
<evidence type="ECO:0000256" key="2">
    <source>
        <dbReference type="ARBA" id="ARBA00011815"/>
    </source>
</evidence>